<reference evidence="4 5" key="1">
    <citation type="submission" date="2015-01" db="EMBL/GenBank/DDBJ databases">
        <title>The Genome Sequence of Ochroconis gallopava CBS43764.</title>
        <authorList>
            <consortium name="The Broad Institute Genomics Platform"/>
            <person name="Cuomo C."/>
            <person name="de Hoog S."/>
            <person name="Gorbushina A."/>
            <person name="Stielow B."/>
            <person name="Teixiera M."/>
            <person name="Abouelleil A."/>
            <person name="Chapman S.B."/>
            <person name="Priest M."/>
            <person name="Young S.K."/>
            <person name="Wortman J."/>
            <person name="Nusbaum C."/>
            <person name="Birren B."/>
        </authorList>
    </citation>
    <scope>NUCLEOTIDE SEQUENCE [LARGE SCALE GENOMIC DNA]</scope>
    <source>
        <strain evidence="4 5">CBS 43764</strain>
    </source>
</reference>
<accession>A0A0D2A4N4</accession>
<sequence length="560" mass="61435">MTTIPEKATVLVIGGGPGGSYAATALAREGVDVVLLEADKFPRYHIGESMLASMRHFLRFIDLDSTFDNHGFIKKRGAAFKLNDKPEGFTDFIAAGGPGNYAWNVIRSEADYLMFQHAGKSGVKTFDQVAVRSLEFTPCDLELPDPKTPSPGRAVAACWSSKVDGTSGKISFDYLVDASGRFGITSTKYLKNRKFNQGLKNIANWSYWKNAGRYAVGTQREGQPFFEALSDASGWCWLIPLHDGTASVGIVQNQDAAAAKKKAMDSPSQHDFYIESLKLAPRIQALLAQGEMTAPVKQASDWSYSASCYASPNVRIVGDAGCFIDPYFSSGVHLALSGAMSAACTIRAVQREECDEKAAMDWHSKKVAEGYTRFLLVVLSAMRQIRKSDQPILSDWDEEGFDRAFAFFRPIIQGTADVSNKLSQEELAKTIDFCLNAFQHHDADARDAMIKKLQEHEQEARMRGDVQAKADIDPDSLTPEELQVLKTIRARQMLRTEDVINIDSFGTDAIDGFAPRVKHGELGLMKGKNSGPAAPKMDLFAKAKEEPAMQTQVGTAVTAH</sequence>
<evidence type="ECO:0000313" key="4">
    <source>
        <dbReference type="EMBL" id="KIW01748.1"/>
    </source>
</evidence>
<keyword evidence="3" id="KW-0503">Monooxygenase</keyword>
<dbReference type="VEuPathDB" id="FungiDB:PV09_06924"/>
<dbReference type="PANTHER" id="PTHR43747">
    <property type="entry name" value="FAD-BINDING PROTEIN"/>
    <property type="match status" value="1"/>
</dbReference>
<dbReference type="STRING" id="253628.A0A0D2A4N4"/>
<dbReference type="SUPFAM" id="SSF51905">
    <property type="entry name" value="FAD/NAD(P)-binding domain"/>
    <property type="match status" value="1"/>
</dbReference>
<dbReference type="SMR" id="A0A0D2A4N4"/>
<dbReference type="Pfam" id="PF04820">
    <property type="entry name" value="Trp_halogenase"/>
    <property type="match status" value="2"/>
</dbReference>
<dbReference type="HOGENOM" id="CLU_024648_4_2_1"/>
<dbReference type="OrthoDB" id="3340390at2759"/>
<dbReference type="Gene3D" id="3.50.50.60">
    <property type="entry name" value="FAD/NAD(P)-binding domain"/>
    <property type="match status" value="1"/>
</dbReference>
<evidence type="ECO:0000313" key="5">
    <source>
        <dbReference type="Proteomes" id="UP000053259"/>
    </source>
</evidence>
<dbReference type="InterPro" id="IPR050816">
    <property type="entry name" value="Flavin-dep_Halogenase_NPB"/>
</dbReference>
<dbReference type="PRINTS" id="PR00420">
    <property type="entry name" value="RNGMNOXGNASE"/>
</dbReference>
<protein>
    <recommendedName>
        <fullName evidence="6">FAD-binding domain-containing protein</fullName>
    </recommendedName>
</protein>
<comment type="similarity">
    <text evidence="1">Belongs to the flavin-dependent halogenase family.</text>
</comment>
<dbReference type="PANTHER" id="PTHR43747:SF5">
    <property type="entry name" value="FAD-BINDING DOMAIN-CONTAINING PROTEIN"/>
    <property type="match status" value="1"/>
</dbReference>
<dbReference type="Proteomes" id="UP000053259">
    <property type="component" value="Unassembled WGS sequence"/>
</dbReference>
<keyword evidence="5" id="KW-1185">Reference proteome</keyword>
<name>A0A0D2A4N4_9PEZI</name>
<dbReference type="GO" id="GO:0004497">
    <property type="term" value="F:monooxygenase activity"/>
    <property type="evidence" value="ECO:0007669"/>
    <property type="project" value="UniProtKB-KW"/>
</dbReference>
<keyword evidence="2" id="KW-0560">Oxidoreductase</keyword>
<dbReference type="InParanoid" id="A0A0D2A4N4"/>
<dbReference type="GeneID" id="27314897"/>
<dbReference type="AlphaFoldDB" id="A0A0D2A4N4"/>
<gene>
    <name evidence="4" type="ORF">PV09_06924</name>
</gene>
<evidence type="ECO:0008006" key="6">
    <source>
        <dbReference type="Google" id="ProtNLM"/>
    </source>
</evidence>
<proteinExistence type="inferred from homology"/>
<organism evidence="4 5">
    <name type="scientific">Verruconis gallopava</name>
    <dbReference type="NCBI Taxonomy" id="253628"/>
    <lineage>
        <taxon>Eukaryota</taxon>
        <taxon>Fungi</taxon>
        <taxon>Dikarya</taxon>
        <taxon>Ascomycota</taxon>
        <taxon>Pezizomycotina</taxon>
        <taxon>Dothideomycetes</taxon>
        <taxon>Pleosporomycetidae</taxon>
        <taxon>Venturiales</taxon>
        <taxon>Sympoventuriaceae</taxon>
        <taxon>Verruconis</taxon>
    </lineage>
</organism>
<dbReference type="EMBL" id="KN847553">
    <property type="protein sequence ID" value="KIW01748.1"/>
    <property type="molecule type" value="Genomic_DNA"/>
</dbReference>
<evidence type="ECO:0000256" key="1">
    <source>
        <dbReference type="ARBA" id="ARBA00005706"/>
    </source>
</evidence>
<evidence type="ECO:0000256" key="2">
    <source>
        <dbReference type="ARBA" id="ARBA00023002"/>
    </source>
</evidence>
<dbReference type="InterPro" id="IPR006905">
    <property type="entry name" value="Flavin_halogenase"/>
</dbReference>
<dbReference type="InterPro" id="IPR036188">
    <property type="entry name" value="FAD/NAD-bd_sf"/>
</dbReference>
<dbReference type="RefSeq" id="XP_016211617.1">
    <property type="nucleotide sequence ID" value="XM_016360631.1"/>
</dbReference>
<evidence type="ECO:0000256" key="3">
    <source>
        <dbReference type="ARBA" id="ARBA00023033"/>
    </source>
</evidence>